<dbReference type="InterPro" id="IPR001647">
    <property type="entry name" value="HTH_TetR"/>
</dbReference>
<evidence type="ECO:0000256" key="4">
    <source>
        <dbReference type="PROSITE-ProRule" id="PRU00335"/>
    </source>
</evidence>
<dbReference type="EMBL" id="BAABDT010000002">
    <property type="protein sequence ID" value="GAA3731489.1"/>
    <property type="molecule type" value="Genomic_DNA"/>
</dbReference>
<reference evidence="7" key="1">
    <citation type="journal article" date="2019" name="Int. J. Syst. Evol. Microbiol.">
        <title>The Global Catalogue of Microorganisms (GCM) 10K type strain sequencing project: providing services to taxonomists for standard genome sequencing and annotation.</title>
        <authorList>
            <consortium name="The Broad Institute Genomics Platform"/>
            <consortium name="The Broad Institute Genome Sequencing Center for Infectious Disease"/>
            <person name="Wu L."/>
            <person name="Ma J."/>
        </authorList>
    </citation>
    <scope>NUCLEOTIDE SEQUENCE [LARGE SCALE GENOMIC DNA]</scope>
    <source>
        <strain evidence="7">JCM 17336</strain>
    </source>
</reference>
<dbReference type="PANTHER" id="PTHR47506:SF6">
    <property type="entry name" value="HTH-TYPE TRANSCRIPTIONAL REPRESSOR NEMR"/>
    <property type="match status" value="1"/>
</dbReference>
<feature type="domain" description="HTH tetR-type" evidence="5">
    <location>
        <begin position="5"/>
        <end position="65"/>
    </location>
</feature>
<protein>
    <submittedName>
        <fullName evidence="6">TetR/AcrR family transcriptional regulator</fullName>
    </submittedName>
</protein>
<dbReference type="SUPFAM" id="SSF46689">
    <property type="entry name" value="Homeodomain-like"/>
    <property type="match status" value="1"/>
</dbReference>
<accession>A0ABP7F4Q9</accession>
<evidence type="ECO:0000256" key="1">
    <source>
        <dbReference type="ARBA" id="ARBA00023015"/>
    </source>
</evidence>
<dbReference type="Proteomes" id="UP001501367">
    <property type="component" value="Unassembled WGS sequence"/>
</dbReference>
<keyword evidence="3" id="KW-0804">Transcription</keyword>
<feature type="DNA-binding region" description="H-T-H motif" evidence="4">
    <location>
        <begin position="28"/>
        <end position="47"/>
    </location>
</feature>
<name>A0ABP7F4Q9_9FLAO</name>
<dbReference type="InterPro" id="IPR023772">
    <property type="entry name" value="DNA-bd_HTH_TetR-type_CS"/>
</dbReference>
<gene>
    <name evidence="6" type="ORF">GCM10022422_12090</name>
</gene>
<dbReference type="PROSITE" id="PS50977">
    <property type="entry name" value="HTH_TETR_2"/>
    <property type="match status" value="1"/>
</dbReference>
<evidence type="ECO:0000313" key="7">
    <source>
        <dbReference type="Proteomes" id="UP001501367"/>
    </source>
</evidence>
<dbReference type="Pfam" id="PF00440">
    <property type="entry name" value="TetR_N"/>
    <property type="match status" value="1"/>
</dbReference>
<keyword evidence="1" id="KW-0805">Transcription regulation</keyword>
<dbReference type="InterPro" id="IPR009057">
    <property type="entry name" value="Homeodomain-like_sf"/>
</dbReference>
<comment type="caution">
    <text evidence="6">The sequence shown here is derived from an EMBL/GenBank/DDBJ whole genome shotgun (WGS) entry which is preliminary data.</text>
</comment>
<dbReference type="InterPro" id="IPR011075">
    <property type="entry name" value="TetR_C"/>
</dbReference>
<dbReference type="PRINTS" id="PR00455">
    <property type="entry name" value="HTHTETR"/>
</dbReference>
<evidence type="ECO:0000256" key="2">
    <source>
        <dbReference type="ARBA" id="ARBA00023125"/>
    </source>
</evidence>
<keyword evidence="7" id="KW-1185">Reference proteome</keyword>
<dbReference type="Gene3D" id="1.10.357.10">
    <property type="entry name" value="Tetracycline Repressor, domain 2"/>
    <property type="match status" value="1"/>
</dbReference>
<proteinExistence type="predicted"/>
<dbReference type="SUPFAM" id="SSF48498">
    <property type="entry name" value="Tetracyclin repressor-like, C-terminal domain"/>
    <property type="match status" value="1"/>
</dbReference>
<organism evidence="6 7">
    <name type="scientific">Flavobacterium ginsengisoli</name>
    <dbReference type="NCBI Taxonomy" id="871694"/>
    <lineage>
        <taxon>Bacteria</taxon>
        <taxon>Pseudomonadati</taxon>
        <taxon>Bacteroidota</taxon>
        <taxon>Flavobacteriia</taxon>
        <taxon>Flavobacteriales</taxon>
        <taxon>Flavobacteriaceae</taxon>
        <taxon>Flavobacterium</taxon>
    </lineage>
</organism>
<dbReference type="InterPro" id="IPR036271">
    <property type="entry name" value="Tet_transcr_reg_TetR-rel_C_sf"/>
</dbReference>
<dbReference type="PROSITE" id="PS01081">
    <property type="entry name" value="HTH_TETR_1"/>
    <property type="match status" value="1"/>
</dbReference>
<dbReference type="RefSeq" id="WP_278022172.1">
    <property type="nucleotide sequence ID" value="NZ_BAABDT010000002.1"/>
</dbReference>
<keyword evidence="2 4" id="KW-0238">DNA-binding</keyword>
<evidence type="ECO:0000256" key="3">
    <source>
        <dbReference type="ARBA" id="ARBA00023163"/>
    </source>
</evidence>
<evidence type="ECO:0000313" key="6">
    <source>
        <dbReference type="EMBL" id="GAA3731489.1"/>
    </source>
</evidence>
<dbReference type="PANTHER" id="PTHR47506">
    <property type="entry name" value="TRANSCRIPTIONAL REGULATORY PROTEIN"/>
    <property type="match status" value="1"/>
</dbReference>
<sequence length="198" mass="22656">MSKATNTRLTILHKAFELIYTKGYQTTSIDEIIATTQVTKGAFYYHFKTKDEMGVAIIEEILKPTMQEYFIKPTEVSQNPIEDFYNMISYLLLEDPFLQVKYGCPVGNLTQEMTPWNTKFSEALAELVDLWKATIINSIEKGKESGLIRKDVVGEQVAFFILSGYWGIRNFGKLQNDSSPYMVYLKGLKGYLNGLKEN</sequence>
<dbReference type="Pfam" id="PF16925">
    <property type="entry name" value="TetR_C_13"/>
    <property type="match status" value="1"/>
</dbReference>
<evidence type="ECO:0000259" key="5">
    <source>
        <dbReference type="PROSITE" id="PS50977"/>
    </source>
</evidence>